<dbReference type="Proteomes" id="UP000245489">
    <property type="component" value="Unassembled WGS sequence"/>
</dbReference>
<dbReference type="OrthoDB" id="9811959at2"/>
<evidence type="ECO:0000313" key="2">
    <source>
        <dbReference type="Proteomes" id="UP000245489"/>
    </source>
</evidence>
<organism evidence="1 2">
    <name type="scientific">Arcicella aurantiaca</name>
    <dbReference type="NCBI Taxonomy" id="591202"/>
    <lineage>
        <taxon>Bacteria</taxon>
        <taxon>Pseudomonadati</taxon>
        <taxon>Bacteroidota</taxon>
        <taxon>Cytophagia</taxon>
        <taxon>Cytophagales</taxon>
        <taxon>Flectobacillaceae</taxon>
        <taxon>Arcicella</taxon>
    </lineage>
</organism>
<dbReference type="RefSeq" id="WP_109741815.1">
    <property type="nucleotide sequence ID" value="NZ_QGGO01000004.1"/>
</dbReference>
<dbReference type="NCBIfam" id="NF008911">
    <property type="entry name" value="PRK12275.1-2"/>
    <property type="match status" value="1"/>
</dbReference>
<name>A0A316EEX8_9BACT</name>
<keyword evidence="2" id="KW-1185">Reference proteome</keyword>
<sequence length="128" mass="14549">MIKSYKDLRVWQKAIELVTFIYNLSKSFPKDETFGLTSQLRRATVSVSLNIAEGYGRHSTQSYIQFLRIARGSIMEAETCIIISENLGYITNIQALEGKKKIEEVLILLNSLLKSLNEKLNLPSEGQH</sequence>
<dbReference type="NCBIfam" id="TIGR02436">
    <property type="entry name" value="four helix bundle protein"/>
    <property type="match status" value="1"/>
</dbReference>
<dbReference type="SUPFAM" id="SSF158446">
    <property type="entry name" value="IVS-encoded protein-like"/>
    <property type="match status" value="1"/>
</dbReference>
<evidence type="ECO:0000313" key="1">
    <source>
        <dbReference type="EMBL" id="PWK28258.1"/>
    </source>
</evidence>
<dbReference type="PANTHER" id="PTHR38471">
    <property type="entry name" value="FOUR HELIX BUNDLE PROTEIN"/>
    <property type="match status" value="1"/>
</dbReference>
<dbReference type="InterPro" id="IPR012657">
    <property type="entry name" value="23S_rRNA-intervening_sequence"/>
</dbReference>
<dbReference type="CDD" id="cd16377">
    <property type="entry name" value="23S_rRNA_IVP_like"/>
    <property type="match status" value="1"/>
</dbReference>
<dbReference type="InterPro" id="IPR036583">
    <property type="entry name" value="23S_rRNA_IVS_sf"/>
</dbReference>
<dbReference type="Gene3D" id="1.20.1440.60">
    <property type="entry name" value="23S rRNA-intervening sequence"/>
    <property type="match status" value="1"/>
</dbReference>
<dbReference type="PANTHER" id="PTHR38471:SF2">
    <property type="entry name" value="FOUR HELIX BUNDLE PROTEIN"/>
    <property type="match status" value="1"/>
</dbReference>
<dbReference type="EMBL" id="QGGO01000004">
    <property type="protein sequence ID" value="PWK28258.1"/>
    <property type="molecule type" value="Genomic_DNA"/>
</dbReference>
<gene>
    <name evidence="1" type="ORF">LV89_01041</name>
</gene>
<reference evidence="1 2" key="1">
    <citation type="submission" date="2018-05" db="EMBL/GenBank/DDBJ databases">
        <title>Genomic Encyclopedia of Archaeal and Bacterial Type Strains, Phase II (KMG-II): from individual species to whole genera.</title>
        <authorList>
            <person name="Goeker M."/>
        </authorList>
    </citation>
    <scope>NUCLEOTIDE SEQUENCE [LARGE SCALE GENOMIC DNA]</scope>
    <source>
        <strain evidence="1 2">DSM 22214</strain>
    </source>
</reference>
<accession>A0A316EEX8</accession>
<proteinExistence type="predicted"/>
<comment type="caution">
    <text evidence="1">The sequence shown here is derived from an EMBL/GenBank/DDBJ whole genome shotgun (WGS) entry which is preliminary data.</text>
</comment>
<dbReference type="Pfam" id="PF05635">
    <property type="entry name" value="23S_rRNA_IVP"/>
    <property type="match status" value="1"/>
</dbReference>
<protein>
    <submittedName>
        <fullName evidence="1">Four helix bundle protein</fullName>
    </submittedName>
</protein>
<dbReference type="AlphaFoldDB" id="A0A316EEX8"/>